<dbReference type="eggNOG" id="KOG0533">
    <property type="taxonomic scope" value="Eukaryota"/>
</dbReference>
<feature type="compositionally biased region" description="Basic and acidic residues" evidence="1">
    <location>
        <begin position="11"/>
        <end position="24"/>
    </location>
</feature>
<gene>
    <name evidence="2" type="ORF">CRE_14072</name>
</gene>
<reference evidence="2" key="1">
    <citation type="submission" date="2007-07" db="EMBL/GenBank/DDBJ databases">
        <title>PCAP assembly of the Caenorhabditis remanei genome.</title>
        <authorList>
            <consortium name="The Caenorhabditis remanei Sequencing Consortium"/>
            <person name="Wilson R.K."/>
        </authorList>
    </citation>
    <scope>NUCLEOTIDE SEQUENCE [LARGE SCALE GENOMIC DNA]</scope>
    <source>
        <strain evidence="2">PB4641</strain>
    </source>
</reference>
<dbReference type="AlphaFoldDB" id="E3MRD2"/>
<evidence type="ECO:0000313" key="3">
    <source>
        <dbReference type="Proteomes" id="UP000008281"/>
    </source>
</evidence>
<feature type="region of interest" description="Disordered" evidence="1">
    <location>
        <begin position="1"/>
        <end position="42"/>
    </location>
</feature>
<sequence length="181" mass="20472">MAPSPDFRAQLTERTRRLSQDWKQKRTAQKGRRLGSDSPGNTTLRSQDVRILLSNICPSVTTNSLQQMFSEFNLKTVLVNSDEHKKDVGNGTVTLPKDKAMRLIQQFTGKLIGSTEMKFRLIAISNIEKRVRFSEGPEEIESVSPSTKLKVNEKTKEFLNKMGNNNFNHNALLSTFSNLSI</sequence>
<dbReference type="SUPFAM" id="SSF54928">
    <property type="entry name" value="RNA-binding domain, RBD"/>
    <property type="match status" value="1"/>
</dbReference>
<protein>
    <recommendedName>
        <fullName evidence="4">RRM domain-containing protein</fullName>
    </recommendedName>
</protein>
<dbReference type="EMBL" id="DS268469">
    <property type="protein sequence ID" value="EFP07874.1"/>
    <property type="molecule type" value="Genomic_DNA"/>
</dbReference>
<dbReference type="InParanoid" id="E3MRD2"/>
<dbReference type="InterPro" id="IPR035979">
    <property type="entry name" value="RBD_domain_sf"/>
</dbReference>
<dbReference type="Gene3D" id="3.30.70.330">
    <property type="match status" value="1"/>
</dbReference>
<dbReference type="Proteomes" id="UP000008281">
    <property type="component" value="Unassembled WGS sequence"/>
</dbReference>
<evidence type="ECO:0000256" key="1">
    <source>
        <dbReference type="SAM" id="MobiDB-lite"/>
    </source>
</evidence>
<organism evidence="3">
    <name type="scientific">Caenorhabditis remanei</name>
    <name type="common">Caenorhabditis vulgaris</name>
    <dbReference type="NCBI Taxonomy" id="31234"/>
    <lineage>
        <taxon>Eukaryota</taxon>
        <taxon>Metazoa</taxon>
        <taxon>Ecdysozoa</taxon>
        <taxon>Nematoda</taxon>
        <taxon>Chromadorea</taxon>
        <taxon>Rhabditida</taxon>
        <taxon>Rhabditina</taxon>
        <taxon>Rhabditomorpha</taxon>
        <taxon>Rhabditoidea</taxon>
        <taxon>Rhabditidae</taxon>
        <taxon>Peloderinae</taxon>
        <taxon>Caenorhabditis</taxon>
    </lineage>
</organism>
<dbReference type="GO" id="GO:0003676">
    <property type="term" value="F:nucleic acid binding"/>
    <property type="evidence" value="ECO:0007669"/>
    <property type="project" value="InterPro"/>
</dbReference>
<evidence type="ECO:0008006" key="4">
    <source>
        <dbReference type="Google" id="ProtNLM"/>
    </source>
</evidence>
<dbReference type="InterPro" id="IPR012677">
    <property type="entry name" value="Nucleotide-bd_a/b_plait_sf"/>
</dbReference>
<proteinExistence type="predicted"/>
<name>E3MRD2_CAERE</name>
<dbReference type="STRING" id="31234.E3MRD2"/>
<evidence type="ECO:0000313" key="2">
    <source>
        <dbReference type="EMBL" id="EFP07874.1"/>
    </source>
</evidence>
<dbReference type="HOGENOM" id="CLU_108633_0_0_1"/>
<accession>E3MRD2</accession>
<keyword evidence="3" id="KW-1185">Reference proteome</keyword>